<reference evidence="1 2" key="1">
    <citation type="submission" date="2019-09" db="EMBL/GenBank/DDBJ databases">
        <title>Genomes of Cryomorphaceae.</title>
        <authorList>
            <person name="Bowman J.P."/>
        </authorList>
    </citation>
    <scope>NUCLEOTIDE SEQUENCE [LARGE SCALE GENOMIC DNA]</scope>
    <source>
        <strain evidence="1 2">KCTC 52047</strain>
    </source>
</reference>
<keyword evidence="2" id="KW-1185">Reference proteome</keyword>
<organism evidence="1 2">
    <name type="scientific">Salibacter halophilus</name>
    <dbReference type="NCBI Taxonomy" id="1803916"/>
    <lineage>
        <taxon>Bacteria</taxon>
        <taxon>Pseudomonadati</taxon>
        <taxon>Bacteroidota</taxon>
        <taxon>Flavobacteriia</taxon>
        <taxon>Flavobacteriales</taxon>
        <taxon>Salibacteraceae</taxon>
        <taxon>Salibacter</taxon>
    </lineage>
</organism>
<dbReference type="Proteomes" id="UP000435357">
    <property type="component" value="Unassembled WGS sequence"/>
</dbReference>
<name>A0A6N6MCP0_9FLAO</name>
<dbReference type="OrthoDB" id="8418771at2"/>
<dbReference type="AlphaFoldDB" id="A0A6N6MCP0"/>
<evidence type="ECO:0000313" key="1">
    <source>
        <dbReference type="EMBL" id="KAB1065158.1"/>
    </source>
</evidence>
<dbReference type="EMBL" id="WACR01000003">
    <property type="protein sequence ID" value="KAB1065158.1"/>
    <property type="molecule type" value="Genomic_DNA"/>
</dbReference>
<sequence>MPNRSFDTLRDAVDTLTKEGYKDDFKAEDESIRAIYSKKSYSPGDLKIIEVCRFEGESNPSDSTEVFAIEANDGTKGTLVMSYSAAHSQDVELITQLKKAQ</sequence>
<evidence type="ECO:0000313" key="2">
    <source>
        <dbReference type="Proteomes" id="UP000435357"/>
    </source>
</evidence>
<dbReference type="RefSeq" id="WP_151166800.1">
    <property type="nucleotide sequence ID" value="NZ_WACR01000003.1"/>
</dbReference>
<gene>
    <name evidence="1" type="ORF">F3059_04185</name>
</gene>
<accession>A0A6N6MCP0</accession>
<comment type="caution">
    <text evidence="1">The sequence shown here is derived from an EMBL/GenBank/DDBJ whole genome shotgun (WGS) entry which is preliminary data.</text>
</comment>
<protein>
    <submittedName>
        <fullName evidence="1">Phosphoribosylpyrophosphate synthetase</fullName>
    </submittedName>
</protein>
<proteinExistence type="predicted"/>